<dbReference type="RefSeq" id="WP_009850690.1">
    <property type="nucleotide sequence ID" value="NZ_DS022295.1"/>
</dbReference>
<protein>
    <submittedName>
        <fullName evidence="2">Uncharacterized protein</fullName>
    </submittedName>
</protein>
<feature type="compositionally biased region" description="Polar residues" evidence="1">
    <location>
        <begin position="37"/>
        <end position="62"/>
    </location>
</feature>
<accession>Q0F279</accession>
<dbReference type="InParanoid" id="Q0F279"/>
<dbReference type="EMBL" id="AATS01000002">
    <property type="protein sequence ID" value="EAU55671.1"/>
    <property type="molecule type" value="Genomic_DNA"/>
</dbReference>
<name>Q0F279_9PROT</name>
<feature type="region of interest" description="Disordered" evidence="1">
    <location>
        <begin position="21"/>
        <end position="62"/>
    </location>
</feature>
<comment type="caution">
    <text evidence="2">The sequence shown here is derived from an EMBL/GenBank/DDBJ whole genome shotgun (WGS) entry which is preliminary data.</text>
</comment>
<dbReference type="HOGENOM" id="CLU_2219950_0_0_0"/>
<sequence length="106" mass="11453">MIILPASTPAAVVDFGNLNQSQQNQVSQSEQSRKATDTVQLSPQSRQLAGAQLHNSPTQNSQPVELHIAAEKEATEKVADNEAVEQARPVNPQTQKPETTKIDLLA</sequence>
<dbReference type="STRING" id="314344.AL013_01095"/>
<dbReference type="AlphaFoldDB" id="Q0F279"/>
<keyword evidence="3" id="KW-1185">Reference proteome</keyword>
<dbReference type="Proteomes" id="UP000005297">
    <property type="component" value="Unassembled WGS sequence"/>
</dbReference>
<reference evidence="2 3" key="1">
    <citation type="submission" date="2006-09" db="EMBL/GenBank/DDBJ databases">
        <authorList>
            <person name="Emerson D."/>
            <person name="Ferriera S."/>
            <person name="Johnson J."/>
            <person name="Kravitz S."/>
            <person name="Halpern A."/>
            <person name="Remington K."/>
            <person name="Beeson K."/>
            <person name="Tran B."/>
            <person name="Rogers Y.-H."/>
            <person name="Friedman R."/>
            <person name="Venter J.C."/>
        </authorList>
    </citation>
    <scope>NUCLEOTIDE SEQUENCE [LARGE SCALE GENOMIC DNA]</scope>
    <source>
        <strain evidence="2 3">PV-1</strain>
    </source>
</reference>
<gene>
    <name evidence="2" type="ORF">SPV1_01947</name>
</gene>
<evidence type="ECO:0000313" key="2">
    <source>
        <dbReference type="EMBL" id="EAU55671.1"/>
    </source>
</evidence>
<feature type="compositionally biased region" description="Low complexity" evidence="1">
    <location>
        <begin position="21"/>
        <end position="30"/>
    </location>
</feature>
<feature type="region of interest" description="Disordered" evidence="1">
    <location>
        <begin position="77"/>
        <end position="106"/>
    </location>
</feature>
<proteinExistence type="predicted"/>
<organism evidence="2 3">
    <name type="scientific">Mariprofundus ferrooxydans PV-1</name>
    <dbReference type="NCBI Taxonomy" id="314345"/>
    <lineage>
        <taxon>Bacteria</taxon>
        <taxon>Pseudomonadati</taxon>
        <taxon>Pseudomonadota</taxon>
        <taxon>Candidatius Mariprofundia</taxon>
        <taxon>Mariprofundales</taxon>
        <taxon>Mariprofundaceae</taxon>
        <taxon>Mariprofundus</taxon>
    </lineage>
</organism>
<evidence type="ECO:0000256" key="1">
    <source>
        <dbReference type="SAM" id="MobiDB-lite"/>
    </source>
</evidence>
<evidence type="ECO:0000313" key="3">
    <source>
        <dbReference type="Proteomes" id="UP000005297"/>
    </source>
</evidence>